<keyword evidence="8 12" id="KW-0067">ATP-binding</keyword>
<dbReference type="PANTHER" id="PTHR11777:SF9">
    <property type="entry name" value="ALANINE--TRNA LIGASE, CYTOPLASMIC"/>
    <property type="match status" value="1"/>
</dbReference>
<dbReference type="GO" id="GO:0005737">
    <property type="term" value="C:cytoplasm"/>
    <property type="evidence" value="ECO:0007669"/>
    <property type="project" value="UniProtKB-SubCell"/>
</dbReference>
<dbReference type="InterPro" id="IPR018162">
    <property type="entry name" value="Ala-tRNA-ligase_IIc_anticod-bd"/>
</dbReference>
<dbReference type="PRINTS" id="PR00980">
    <property type="entry name" value="TRNASYNTHALA"/>
</dbReference>
<dbReference type="Proteomes" id="UP000011586">
    <property type="component" value="Unassembled WGS sequence"/>
</dbReference>
<dbReference type="OrthoDB" id="7506at2157"/>
<evidence type="ECO:0000256" key="6">
    <source>
        <dbReference type="ARBA" id="ARBA00022741"/>
    </source>
</evidence>
<evidence type="ECO:0000259" key="14">
    <source>
        <dbReference type="PROSITE" id="PS50860"/>
    </source>
</evidence>
<evidence type="ECO:0000256" key="2">
    <source>
        <dbReference type="ARBA" id="ARBA00022490"/>
    </source>
</evidence>
<evidence type="ECO:0000256" key="8">
    <source>
        <dbReference type="ARBA" id="ARBA00022840"/>
    </source>
</evidence>
<dbReference type="InterPro" id="IPR050058">
    <property type="entry name" value="Ala-tRNA_ligase"/>
</dbReference>
<dbReference type="AlphaFoldDB" id="M0EP48"/>
<keyword evidence="16" id="KW-1185">Reference proteome</keyword>
<dbReference type="Pfam" id="PF02272">
    <property type="entry name" value="DHHA1"/>
    <property type="match status" value="1"/>
</dbReference>
<evidence type="ECO:0000256" key="7">
    <source>
        <dbReference type="ARBA" id="ARBA00022833"/>
    </source>
</evidence>
<comment type="domain">
    <text evidence="12">Consists of three domains; the N-terminal catalytic domain, the editing domain and the C-terminal C-Ala domain. The editing domain removes incorrectly charged amino acids, while the C-Ala domain, along with tRNA(Ala), serves as a bridge to cooperatively bring together the editing and aminoacylation centers thus stimulating deacylation of misacylated tRNAs.</text>
</comment>
<evidence type="ECO:0000256" key="10">
    <source>
        <dbReference type="ARBA" id="ARBA00022917"/>
    </source>
</evidence>
<feature type="binding site" evidence="12">
    <location>
        <position position="615"/>
    </location>
    <ligand>
        <name>Zn(2+)</name>
        <dbReference type="ChEBI" id="CHEBI:29105"/>
    </ligand>
</feature>
<keyword evidence="11 12" id="KW-0030">Aminoacyl-tRNA synthetase</keyword>
<evidence type="ECO:0000256" key="13">
    <source>
        <dbReference type="SAM" id="MobiDB-lite"/>
    </source>
</evidence>
<dbReference type="SMART" id="SM00863">
    <property type="entry name" value="tRNA_SAD"/>
    <property type="match status" value="1"/>
</dbReference>
<comment type="function">
    <text evidence="12">Catalyzes the attachment of alanine to tRNA(Ala) in a two-step reaction: alanine is first activated by ATP to form Ala-AMP and then transferred to the acceptor end of tRNA(Ala). Also edits incorrectly charged Ser-tRNA(Ala) and Gly-tRNA(Ala) via its editing domain.</text>
</comment>
<keyword evidence="6 12" id="KW-0547">Nucleotide-binding</keyword>
<dbReference type="HAMAP" id="MF_00036_A">
    <property type="entry name" value="Ala_tRNA_synth_A"/>
    <property type="match status" value="1"/>
</dbReference>
<keyword evidence="9 12" id="KW-0694">RNA-binding</keyword>
<dbReference type="SUPFAM" id="SSF55186">
    <property type="entry name" value="ThrRS/AlaRS common domain"/>
    <property type="match status" value="1"/>
</dbReference>
<dbReference type="InterPro" id="IPR022429">
    <property type="entry name" value="Ala-tRNA_lgiase_arc"/>
</dbReference>
<protein>
    <recommendedName>
        <fullName evidence="12">Alanine--tRNA ligase</fullName>
        <ecNumber evidence="12">6.1.1.7</ecNumber>
    </recommendedName>
    <alternativeName>
        <fullName evidence="12">Alanyl-tRNA synthetase</fullName>
        <shortName evidence="12">AlaRS</shortName>
    </alternativeName>
</protein>
<dbReference type="InterPro" id="IPR009000">
    <property type="entry name" value="Transl_B-barrel_sf"/>
</dbReference>
<dbReference type="EMBL" id="AOJK01000009">
    <property type="protein sequence ID" value="ELZ48184.1"/>
    <property type="molecule type" value="Genomic_DNA"/>
</dbReference>
<organism evidence="15 16">
    <name type="scientific">Halorubrum californiense DSM 19288</name>
    <dbReference type="NCBI Taxonomy" id="1227465"/>
    <lineage>
        <taxon>Archaea</taxon>
        <taxon>Methanobacteriati</taxon>
        <taxon>Methanobacteriota</taxon>
        <taxon>Stenosarchaea group</taxon>
        <taxon>Halobacteria</taxon>
        <taxon>Halobacteriales</taxon>
        <taxon>Haloferacaceae</taxon>
        <taxon>Halorubrum</taxon>
    </lineage>
</organism>
<dbReference type="FunFam" id="3.30.54.20:FF:000005">
    <property type="entry name" value="Alanine--tRNA ligase"/>
    <property type="match status" value="1"/>
</dbReference>
<dbReference type="SUPFAM" id="SSF50447">
    <property type="entry name" value="Translation proteins"/>
    <property type="match status" value="1"/>
</dbReference>
<evidence type="ECO:0000256" key="12">
    <source>
        <dbReference type="HAMAP-Rule" id="MF_00036"/>
    </source>
</evidence>
<dbReference type="InterPro" id="IPR018164">
    <property type="entry name" value="Ala-tRNA-synth_IIc_N"/>
</dbReference>
<keyword evidence="4 12" id="KW-0436">Ligase</keyword>
<feature type="binding site" evidence="12">
    <location>
        <position position="723"/>
    </location>
    <ligand>
        <name>Zn(2+)</name>
        <dbReference type="ChEBI" id="CHEBI:29105"/>
    </ligand>
</feature>
<evidence type="ECO:0000256" key="11">
    <source>
        <dbReference type="ARBA" id="ARBA00023146"/>
    </source>
</evidence>
<dbReference type="Gene3D" id="3.30.930.10">
    <property type="entry name" value="Bira Bifunctional Protein, Domain 2"/>
    <property type="match status" value="1"/>
</dbReference>
<dbReference type="FunFam" id="3.30.980.10:FF:000004">
    <property type="entry name" value="Alanine--tRNA ligase, cytoplasmic"/>
    <property type="match status" value="1"/>
</dbReference>
<dbReference type="EC" id="6.1.1.7" evidence="12"/>
<dbReference type="GO" id="GO:0008270">
    <property type="term" value="F:zinc ion binding"/>
    <property type="evidence" value="ECO:0007669"/>
    <property type="project" value="UniProtKB-UniRule"/>
</dbReference>
<proteinExistence type="inferred from homology"/>
<evidence type="ECO:0000256" key="5">
    <source>
        <dbReference type="ARBA" id="ARBA00022723"/>
    </source>
</evidence>
<name>M0EP48_9EURY</name>
<keyword evidence="3 12" id="KW-0820">tRNA-binding</keyword>
<dbReference type="GO" id="GO:0002161">
    <property type="term" value="F:aminoacyl-tRNA deacylase activity"/>
    <property type="evidence" value="ECO:0007669"/>
    <property type="project" value="UniProtKB-ARBA"/>
</dbReference>
<dbReference type="NCBIfam" id="TIGR00344">
    <property type="entry name" value="alaS"/>
    <property type="match status" value="1"/>
</dbReference>
<dbReference type="Gene3D" id="2.40.30.130">
    <property type="match status" value="1"/>
</dbReference>
<evidence type="ECO:0000313" key="15">
    <source>
        <dbReference type="EMBL" id="ELZ48184.1"/>
    </source>
</evidence>
<dbReference type="Gene3D" id="3.30.54.20">
    <property type="match status" value="1"/>
</dbReference>
<evidence type="ECO:0000256" key="4">
    <source>
        <dbReference type="ARBA" id="ARBA00022598"/>
    </source>
</evidence>
<dbReference type="Pfam" id="PF07973">
    <property type="entry name" value="tRNA_SAD"/>
    <property type="match status" value="1"/>
</dbReference>
<feature type="region of interest" description="Disordered" evidence="13">
    <location>
        <begin position="886"/>
        <end position="910"/>
    </location>
</feature>
<dbReference type="InterPro" id="IPR002318">
    <property type="entry name" value="Ala-tRNA-lgiase_IIc"/>
</dbReference>
<dbReference type="GO" id="GO:0004813">
    <property type="term" value="F:alanine-tRNA ligase activity"/>
    <property type="evidence" value="ECO:0007669"/>
    <property type="project" value="UniProtKB-UniRule"/>
</dbReference>
<comment type="catalytic activity">
    <reaction evidence="12">
        <text>tRNA(Ala) + L-alanine + ATP = L-alanyl-tRNA(Ala) + AMP + diphosphate</text>
        <dbReference type="Rhea" id="RHEA:12540"/>
        <dbReference type="Rhea" id="RHEA-COMP:9657"/>
        <dbReference type="Rhea" id="RHEA-COMP:9923"/>
        <dbReference type="ChEBI" id="CHEBI:30616"/>
        <dbReference type="ChEBI" id="CHEBI:33019"/>
        <dbReference type="ChEBI" id="CHEBI:57972"/>
        <dbReference type="ChEBI" id="CHEBI:78442"/>
        <dbReference type="ChEBI" id="CHEBI:78497"/>
        <dbReference type="ChEBI" id="CHEBI:456215"/>
        <dbReference type="EC" id="6.1.1.7"/>
    </reaction>
</comment>
<dbReference type="Gene3D" id="6.10.250.550">
    <property type="match status" value="1"/>
</dbReference>
<dbReference type="Gene3D" id="3.10.310.40">
    <property type="match status" value="1"/>
</dbReference>
<dbReference type="InterPro" id="IPR045864">
    <property type="entry name" value="aa-tRNA-synth_II/BPL/LPL"/>
</dbReference>
<evidence type="ECO:0000256" key="3">
    <source>
        <dbReference type="ARBA" id="ARBA00022555"/>
    </source>
</evidence>
<dbReference type="PANTHER" id="PTHR11777">
    <property type="entry name" value="ALANYL-TRNA SYNTHETASE"/>
    <property type="match status" value="1"/>
</dbReference>
<keyword evidence="10 12" id="KW-0648">Protein biosynthesis</keyword>
<reference evidence="15 16" key="1">
    <citation type="journal article" date="2014" name="PLoS Genet.">
        <title>Phylogenetically driven sequencing of extremely halophilic archaea reveals strategies for static and dynamic osmo-response.</title>
        <authorList>
            <person name="Becker E.A."/>
            <person name="Seitzer P.M."/>
            <person name="Tritt A."/>
            <person name="Larsen D."/>
            <person name="Krusor M."/>
            <person name="Yao A.I."/>
            <person name="Wu D."/>
            <person name="Madern D."/>
            <person name="Eisen J.A."/>
            <person name="Darling A.E."/>
            <person name="Facciotti M.T."/>
        </authorList>
    </citation>
    <scope>NUCLEOTIDE SEQUENCE [LARGE SCALE GENOMIC DNA]</scope>
    <source>
        <strain evidence="15 16">DSM 19288</strain>
    </source>
</reference>
<dbReference type="SUPFAM" id="SSF101353">
    <property type="entry name" value="Putative anticodon-binding domain of alanyl-tRNA synthetase (AlaRS)"/>
    <property type="match status" value="1"/>
</dbReference>
<dbReference type="RefSeq" id="WP_008440366.1">
    <property type="nucleotide sequence ID" value="NZ_AOJK01000009.1"/>
</dbReference>
<evidence type="ECO:0000313" key="16">
    <source>
        <dbReference type="Proteomes" id="UP000011586"/>
    </source>
</evidence>
<comment type="similarity">
    <text evidence="1 12">Belongs to the class-II aminoacyl-tRNA synthetase family.</text>
</comment>
<sequence length="926" mass="101755">MSDLEAEYRLDYFEEEGFERKECPSCGAHFWTRDAERELCGEPPCEDYSFIDDPGFPEAHSLSEMREAFLSFFEANDHERIDPYPVAANRWRDDVLLTQASIYDFQPLVTSGQTPPPANPLTISQPCIRMQDIDNVGKTGRHTMAFEMMAHHAFNTREEVEEDEYAYHGEVYWKDETVQYCDELFESLGADLEAITYIEDPWVGGGNAGPAIEVIYKGAELATLVFMCMEQDPDGDYEMKDGNTYSFMDTYIVDTGYGLERWTWMSQGTATVYEAIYPDAIDFLKENAGIEHTEAEQSIVHRAAKLSGRLDIDDVDDVEAARSEIADRLDVDVDRLRELVEPLESIYAIADHSRTLAYMFGDEIVPSNVGTGYLARMVLRRMKRLVDEVGVDAPLDELVDMQAERIGYENRDTIREIVRSEERKYERTLERGARKVEQLADEYAGAGEPIPTGELLELYDSHGIQPDMVADIADDRGATVDVPDDFYALVADRHEEGDAAAAADERDERLADLPETEKLFYDDQGRTEFEAVVLDVVDAEEGYDVVLDQTMFYPEGGGQPADRGQLTVGETTVDVTDVQEADGVVLHRTDADPGKGEFVRGQVDGDRRERLCAHHTATHLIGHAAREVLGDHVRQAGAQKGTDSARLDVRHFERITREDVKAIERVANELVRDDVPVRQEWPDRNEAEAEHGFDLYQGGVPPGTNVRLIHVGDADVQACAGTHVDRTGEIGAVKVLKTEPVQDGVERIAFAAGAAAVEATQRTEDALYDAADVLDVDPLDVPETAERFFEEWKARGKEIESLKEELAAARAAGGADAEEVEVAGTTAVIQRLDGDADELRATANAHVDDGKVAVIGSGADGSASFVVGVPDGVDVNAGQVVSELAGRVGGGGGGPPDFAQGGGPDADALDDALDAAPDVLRSLQEA</sequence>
<keyword evidence="5 12" id="KW-0479">Metal-binding</keyword>
<dbReference type="GO" id="GO:0000049">
    <property type="term" value="F:tRNA binding"/>
    <property type="evidence" value="ECO:0007669"/>
    <property type="project" value="UniProtKB-KW"/>
</dbReference>
<dbReference type="STRING" id="1227465.C463_01301"/>
<dbReference type="FunFam" id="3.10.310.40:FF:000001">
    <property type="entry name" value="Alanine--tRNA ligase"/>
    <property type="match status" value="1"/>
</dbReference>
<dbReference type="Gene3D" id="3.30.980.10">
    <property type="entry name" value="Threonyl-trna Synthetase, Chain A, domain 2"/>
    <property type="match status" value="1"/>
</dbReference>
<gene>
    <name evidence="12 15" type="primary">alaS</name>
    <name evidence="15" type="ORF">C463_01301</name>
</gene>
<dbReference type="NCBIfam" id="TIGR03683">
    <property type="entry name" value="A-tRNA_syn_arch"/>
    <property type="match status" value="1"/>
</dbReference>
<dbReference type="FunFam" id="3.30.930.10:FF:000056">
    <property type="entry name" value="Alanine--tRNA ligase"/>
    <property type="match status" value="1"/>
</dbReference>
<dbReference type="SUPFAM" id="SSF55681">
    <property type="entry name" value="Class II aaRS and biotin synthetases"/>
    <property type="match status" value="1"/>
</dbReference>
<dbReference type="InterPro" id="IPR018165">
    <property type="entry name" value="Ala-tRNA-synth_IIc_core"/>
</dbReference>
<comment type="cofactor">
    <cofactor evidence="12">
        <name>Zn(2+)</name>
        <dbReference type="ChEBI" id="CHEBI:29105"/>
    </cofactor>
    <text evidence="12">Binds 1 zinc ion per subunit.</text>
</comment>
<dbReference type="PATRIC" id="fig|1227465.4.peg.249"/>
<dbReference type="InterPro" id="IPR003156">
    <property type="entry name" value="DHHA1_dom"/>
</dbReference>
<feature type="binding site" evidence="12">
    <location>
        <position position="719"/>
    </location>
    <ligand>
        <name>Zn(2+)</name>
        <dbReference type="ChEBI" id="CHEBI:29105"/>
    </ligand>
</feature>
<keyword evidence="2 12" id="KW-0963">Cytoplasm</keyword>
<evidence type="ECO:0000256" key="1">
    <source>
        <dbReference type="ARBA" id="ARBA00008226"/>
    </source>
</evidence>
<dbReference type="PROSITE" id="PS50860">
    <property type="entry name" value="AA_TRNA_LIGASE_II_ALA"/>
    <property type="match status" value="1"/>
</dbReference>
<dbReference type="GO" id="GO:0005524">
    <property type="term" value="F:ATP binding"/>
    <property type="evidence" value="ECO:0007669"/>
    <property type="project" value="UniProtKB-UniRule"/>
</dbReference>
<feature type="compositionally biased region" description="Gly residues" evidence="13">
    <location>
        <begin position="887"/>
        <end position="904"/>
    </location>
</feature>
<keyword evidence="7 12" id="KW-0862">Zinc</keyword>
<dbReference type="GO" id="GO:0006419">
    <property type="term" value="P:alanyl-tRNA aminoacylation"/>
    <property type="evidence" value="ECO:0007669"/>
    <property type="project" value="UniProtKB-UniRule"/>
</dbReference>
<evidence type="ECO:0000256" key="9">
    <source>
        <dbReference type="ARBA" id="ARBA00022884"/>
    </source>
</evidence>
<comment type="caution">
    <text evidence="15">The sequence shown here is derived from an EMBL/GenBank/DDBJ whole genome shotgun (WGS) entry which is preliminary data.</text>
</comment>
<feature type="domain" description="Alanyl-transfer RNA synthetases family profile" evidence="14">
    <location>
        <begin position="60"/>
        <end position="762"/>
    </location>
</feature>
<comment type="subcellular location">
    <subcellularLocation>
        <location evidence="12">Cytoplasm</location>
    </subcellularLocation>
</comment>
<dbReference type="Pfam" id="PF01411">
    <property type="entry name" value="tRNA-synt_2c"/>
    <property type="match status" value="1"/>
</dbReference>
<dbReference type="InterPro" id="IPR018163">
    <property type="entry name" value="Thr/Ala-tRNA-synth_IIc_edit"/>
</dbReference>
<feature type="binding site" evidence="12">
    <location>
        <position position="619"/>
    </location>
    <ligand>
        <name>Zn(2+)</name>
        <dbReference type="ChEBI" id="CHEBI:29105"/>
    </ligand>
</feature>
<accession>M0EP48</accession>
<dbReference type="InterPro" id="IPR012947">
    <property type="entry name" value="tRNA_SAD"/>
</dbReference>